<dbReference type="PANTHER" id="PTHR47165">
    <property type="entry name" value="OS03G0429900 PROTEIN"/>
    <property type="match status" value="1"/>
</dbReference>
<dbReference type="CDD" id="cd04481">
    <property type="entry name" value="RPA1_DBD_B_like"/>
    <property type="match status" value="1"/>
</dbReference>
<accession>A0A8S9R1Y7</accession>
<evidence type="ECO:0000256" key="1">
    <source>
        <dbReference type="SAM" id="MobiDB-lite"/>
    </source>
</evidence>
<dbReference type="Gene3D" id="2.40.50.140">
    <property type="entry name" value="Nucleic acid-binding proteins"/>
    <property type="match status" value="2"/>
</dbReference>
<gene>
    <name evidence="3" type="ORF">F2Q69_00012729</name>
</gene>
<protein>
    <recommendedName>
        <fullName evidence="2">Replication protein A 70 kDa DNA-binding subunit B/D first OB fold domain-containing protein</fullName>
    </recommendedName>
</protein>
<dbReference type="PANTHER" id="PTHR47165:SF4">
    <property type="entry name" value="OS03G0429900 PROTEIN"/>
    <property type="match status" value="1"/>
</dbReference>
<dbReference type="InterPro" id="IPR012340">
    <property type="entry name" value="NA-bd_OB-fold"/>
</dbReference>
<feature type="region of interest" description="Disordered" evidence="1">
    <location>
        <begin position="1"/>
        <end position="22"/>
    </location>
</feature>
<dbReference type="SUPFAM" id="SSF50249">
    <property type="entry name" value="Nucleic acid-binding proteins"/>
    <property type="match status" value="2"/>
</dbReference>
<name>A0A8S9R1Y7_BRACR</name>
<evidence type="ECO:0000259" key="2">
    <source>
        <dbReference type="Pfam" id="PF02721"/>
    </source>
</evidence>
<organism evidence="3 4">
    <name type="scientific">Brassica cretica</name>
    <name type="common">Mustard</name>
    <dbReference type="NCBI Taxonomy" id="69181"/>
    <lineage>
        <taxon>Eukaryota</taxon>
        <taxon>Viridiplantae</taxon>
        <taxon>Streptophyta</taxon>
        <taxon>Embryophyta</taxon>
        <taxon>Tracheophyta</taxon>
        <taxon>Spermatophyta</taxon>
        <taxon>Magnoliopsida</taxon>
        <taxon>eudicotyledons</taxon>
        <taxon>Gunneridae</taxon>
        <taxon>Pentapetalae</taxon>
        <taxon>rosids</taxon>
        <taxon>malvids</taxon>
        <taxon>Brassicales</taxon>
        <taxon>Brassicaceae</taxon>
        <taxon>Brassiceae</taxon>
        <taxon>Brassica</taxon>
    </lineage>
</organism>
<proteinExistence type="predicted"/>
<dbReference type="EMBL" id="QGKX02000996">
    <property type="protein sequence ID" value="KAF3555645.1"/>
    <property type="molecule type" value="Genomic_DNA"/>
</dbReference>
<evidence type="ECO:0000313" key="3">
    <source>
        <dbReference type="EMBL" id="KAF3555645.1"/>
    </source>
</evidence>
<reference evidence="3" key="1">
    <citation type="submission" date="2019-12" db="EMBL/GenBank/DDBJ databases">
        <title>Genome sequencing and annotation of Brassica cretica.</title>
        <authorList>
            <person name="Studholme D.J."/>
            <person name="Sarris P."/>
        </authorList>
    </citation>
    <scope>NUCLEOTIDE SEQUENCE</scope>
    <source>
        <strain evidence="3">PFS-109/04</strain>
        <tissue evidence="3">Leaf</tissue>
    </source>
</reference>
<dbReference type="AlphaFoldDB" id="A0A8S9R1Y7"/>
<dbReference type="Pfam" id="PF02721">
    <property type="entry name" value="DUF223"/>
    <property type="match status" value="1"/>
</dbReference>
<sequence>MKIPRNISSELPRIGPSENPSKYPEEALPRYIPRSFPTNMWSSEFPRKFVSSEFRRKIPRDFRGKMNFRGVIFEDLFRRQKLTILFHSTTMAAITNVCDLKPFKSTWKIRVKILRLWKQYSATGGLTIEMVLIDSNGVKINASVKKDLVNQFDSFLSQGSSKILINFSLNPSCGSYRTTIHPYKIGFLSTTRVRCCDALPDELTGFEPVNYRDILDGSLNTDYLVDVIGQIVEVTPIEVVSANGKETKKITVELRNEKDERLPLVLWGNFATDVNEAIERGGDNAVVCVLRFGKIKVWKDERSVSNAYNVSDVELNPFMPEVEAFLSLSVSLPKDELLLAVVQPKPLALTNGVG</sequence>
<feature type="domain" description="Replication protein A 70 kDa DNA-binding subunit B/D first OB fold" evidence="2">
    <location>
        <begin position="95"/>
        <end position="195"/>
    </location>
</feature>
<evidence type="ECO:0000313" key="4">
    <source>
        <dbReference type="Proteomes" id="UP000712600"/>
    </source>
</evidence>
<dbReference type="Proteomes" id="UP000712600">
    <property type="component" value="Unassembled WGS sequence"/>
</dbReference>
<dbReference type="InterPro" id="IPR003871">
    <property type="entry name" value="RFA1B/D_OB_1st"/>
</dbReference>
<dbReference type="CDD" id="cd04480">
    <property type="entry name" value="RPA1_DBD_A_like"/>
    <property type="match status" value="1"/>
</dbReference>
<comment type="caution">
    <text evidence="3">The sequence shown here is derived from an EMBL/GenBank/DDBJ whole genome shotgun (WGS) entry which is preliminary data.</text>
</comment>